<accession>A0A6N2TBX4</accession>
<dbReference type="EMBL" id="CACRSM010000002">
    <property type="protein sequence ID" value="VYT02299.1"/>
    <property type="molecule type" value="Genomic_DNA"/>
</dbReference>
<proteinExistence type="predicted"/>
<dbReference type="AlphaFoldDB" id="A0A6N2TBX4"/>
<name>A0A6N2TBX4_9ACTO</name>
<gene>
    <name evidence="1" type="ORF">AOLFYP35_01250</name>
</gene>
<reference evidence="1" key="1">
    <citation type="submission" date="2019-11" db="EMBL/GenBank/DDBJ databases">
        <authorList>
            <person name="Feng L."/>
        </authorList>
    </citation>
    <scope>NUCLEOTIDE SEQUENCE</scope>
    <source>
        <strain evidence="1">AodontolyticusLFYP35</strain>
    </source>
</reference>
<evidence type="ECO:0000313" key="1">
    <source>
        <dbReference type="EMBL" id="VYT02299.1"/>
    </source>
</evidence>
<sequence length="145" mass="16980">MIVYYVGNDKGSLPCLVQDNDDWDHIISRLHLTRYVSDIAPAKLDALRRVVSTYKRYKINPLIWKLVKQMNKPLHEIKDDEQLEFLIEAIDQIDYQLTAWQAKLTYFYDDVEDADSALMHLRLLIANFVRTGLGVIDYSESEDDE</sequence>
<protein>
    <submittedName>
        <fullName evidence="1">Uncharacterized protein</fullName>
    </submittedName>
</protein>
<organism evidence="1">
    <name type="scientific">Schaalia odontolytica</name>
    <dbReference type="NCBI Taxonomy" id="1660"/>
    <lineage>
        <taxon>Bacteria</taxon>
        <taxon>Bacillati</taxon>
        <taxon>Actinomycetota</taxon>
        <taxon>Actinomycetes</taxon>
        <taxon>Actinomycetales</taxon>
        <taxon>Actinomycetaceae</taxon>
        <taxon>Schaalia</taxon>
    </lineage>
</organism>